<sequence length="173" mass="19926">MPKPCCKLRGVPKSSLPRALMFCSRLPPSKPSQIQSTLVDNLPPAFLPLPEVSHRPLFEHRHLNNLQGLDRKIVGQPKTPVCKRALWERPIKIRLQQWLGRAIRIMWSPTIPFKRDRVVRRIVQIPEVVVDEAVVHPEDVIKDVFAMFEELGGRGDGRGTAEMRYPRELVWAF</sequence>
<proteinExistence type="predicted"/>
<keyword evidence="2" id="KW-1185">Reference proteome</keyword>
<gene>
    <name evidence="1" type="ORF">N7G274_007194</name>
</gene>
<evidence type="ECO:0000313" key="2">
    <source>
        <dbReference type="Proteomes" id="UP001590950"/>
    </source>
</evidence>
<comment type="caution">
    <text evidence="1">The sequence shown here is derived from an EMBL/GenBank/DDBJ whole genome shotgun (WGS) entry which is preliminary data.</text>
</comment>
<dbReference type="Proteomes" id="UP001590950">
    <property type="component" value="Unassembled WGS sequence"/>
</dbReference>
<dbReference type="EMBL" id="JBEFKJ010000022">
    <property type="protein sequence ID" value="KAL2040291.1"/>
    <property type="molecule type" value="Genomic_DNA"/>
</dbReference>
<organism evidence="1 2">
    <name type="scientific">Stereocaulon virgatum</name>
    <dbReference type="NCBI Taxonomy" id="373712"/>
    <lineage>
        <taxon>Eukaryota</taxon>
        <taxon>Fungi</taxon>
        <taxon>Dikarya</taxon>
        <taxon>Ascomycota</taxon>
        <taxon>Pezizomycotina</taxon>
        <taxon>Lecanoromycetes</taxon>
        <taxon>OSLEUM clade</taxon>
        <taxon>Lecanoromycetidae</taxon>
        <taxon>Lecanorales</taxon>
        <taxon>Lecanorineae</taxon>
        <taxon>Stereocaulaceae</taxon>
        <taxon>Stereocaulon</taxon>
    </lineage>
</organism>
<evidence type="ECO:0000313" key="1">
    <source>
        <dbReference type="EMBL" id="KAL2040291.1"/>
    </source>
</evidence>
<protein>
    <submittedName>
        <fullName evidence="1">Uncharacterized protein</fullName>
    </submittedName>
</protein>
<reference evidence="1 2" key="1">
    <citation type="submission" date="2024-09" db="EMBL/GenBank/DDBJ databases">
        <title>Rethinking Asexuality: The Enigmatic Case of Functional Sexual Genes in Lepraria (Stereocaulaceae).</title>
        <authorList>
            <person name="Doellman M."/>
            <person name="Sun Y."/>
            <person name="Barcenas-Pena A."/>
            <person name="Lumbsch H.T."/>
            <person name="Grewe F."/>
        </authorList>
    </citation>
    <scope>NUCLEOTIDE SEQUENCE [LARGE SCALE GENOMIC DNA]</scope>
    <source>
        <strain evidence="1 2">Mercado 3170</strain>
    </source>
</reference>
<name>A0ABR4A5T6_9LECA</name>
<accession>A0ABR4A5T6</accession>